<dbReference type="AlphaFoldDB" id="A0A917A3A2"/>
<dbReference type="Proteomes" id="UP000644699">
    <property type="component" value="Unassembled WGS sequence"/>
</dbReference>
<reference evidence="1" key="2">
    <citation type="submission" date="2020-09" db="EMBL/GenBank/DDBJ databases">
        <authorList>
            <person name="Sun Q."/>
            <person name="Zhou Y."/>
        </authorList>
    </citation>
    <scope>NUCLEOTIDE SEQUENCE</scope>
    <source>
        <strain evidence="1">CGMCC 1.15367</strain>
    </source>
</reference>
<organism evidence="1 2">
    <name type="scientific">Aureimonas endophytica</name>
    <dbReference type="NCBI Taxonomy" id="2027858"/>
    <lineage>
        <taxon>Bacteria</taxon>
        <taxon>Pseudomonadati</taxon>
        <taxon>Pseudomonadota</taxon>
        <taxon>Alphaproteobacteria</taxon>
        <taxon>Hyphomicrobiales</taxon>
        <taxon>Aurantimonadaceae</taxon>
        <taxon>Aureimonas</taxon>
    </lineage>
</organism>
<accession>A0A917A3A2</accession>
<evidence type="ECO:0000313" key="1">
    <source>
        <dbReference type="EMBL" id="GGE24768.1"/>
    </source>
</evidence>
<gene>
    <name evidence="1" type="ORF">GCM10011390_50240</name>
</gene>
<dbReference type="EMBL" id="BMIQ01000015">
    <property type="protein sequence ID" value="GGE24768.1"/>
    <property type="molecule type" value="Genomic_DNA"/>
</dbReference>
<dbReference type="RefSeq" id="WP_188913505.1">
    <property type="nucleotide sequence ID" value="NZ_BMIQ01000015.1"/>
</dbReference>
<reference evidence="1" key="1">
    <citation type="journal article" date="2014" name="Int. J. Syst. Evol. Microbiol.">
        <title>Complete genome sequence of Corynebacterium casei LMG S-19264T (=DSM 44701T), isolated from a smear-ripened cheese.</title>
        <authorList>
            <consortium name="US DOE Joint Genome Institute (JGI-PGF)"/>
            <person name="Walter F."/>
            <person name="Albersmeier A."/>
            <person name="Kalinowski J."/>
            <person name="Ruckert C."/>
        </authorList>
    </citation>
    <scope>NUCLEOTIDE SEQUENCE</scope>
    <source>
        <strain evidence="1">CGMCC 1.15367</strain>
    </source>
</reference>
<sequence length="122" mass="13452">MSGHQALGRLSKALTADPHSVLGDPLAGLSKEGLELLSPLLALSGEYGRDHMRRRAHERPLPWSDAIFVEEMREALSLFEVSLQEEIPPRFFVGPMVERMGAQMLIAFGDEKNAIDVKGKGE</sequence>
<name>A0A917A3A2_9HYPH</name>
<proteinExistence type="predicted"/>
<evidence type="ECO:0000313" key="2">
    <source>
        <dbReference type="Proteomes" id="UP000644699"/>
    </source>
</evidence>
<keyword evidence="2" id="KW-1185">Reference proteome</keyword>
<comment type="caution">
    <text evidence="1">The sequence shown here is derived from an EMBL/GenBank/DDBJ whole genome shotgun (WGS) entry which is preliminary data.</text>
</comment>
<protein>
    <submittedName>
        <fullName evidence="1">Uncharacterized protein</fullName>
    </submittedName>
</protein>